<keyword evidence="1" id="KW-0812">Transmembrane</keyword>
<gene>
    <name evidence="3" type="ORF">HZ995_06270</name>
</gene>
<reference evidence="3" key="1">
    <citation type="submission" date="2020-07" db="EMBL/GenBank/DDBJ databases">
        <title>Genome sequences of bacteria associated with the marine, planktonic diatom Thalassiosira profunda strain ECT2AJA-044.</title>
        <authorList>
            <person name="Gargas C.B."/>
            <person name="Roberts W.R."/>
            <person name="Alverson A.J."/>
        </authorList>
    </citation>
    <scope>NUCLEOTIDE SEQUENCE</scope>
    <source>
        <strain evidence="3">ECT2AJA-044</strain>
    </source>
</reference>
<evidence type="ECO:0000256" key="1">
    <source>
        <dbReference type="SAM" id="Phobius"/>
    </source>
</evidence>
<evidence type="ECO:0000259" key="2">
    <source>
        <dbReference type="Pfam" id="PF06568"/>
    </source>
</evidence>
<evidence type="ECO:0000313" key="4">
    <source>
        <dbReference type="Proteomes" id="UP000665026"/>
    </source>
</evidence>
<dbReference type="KEGG" id="cact:HZ995_06270"/>
<dbReference type="Proteomes" id="UP000665026">
    <property type="component" value="Chromosome"/>
</dbReference>
<dbReference type="EMBL" id="CP060010">
    <property type="protein sequence ID" value="QTN37106.1"/>
    <property type="molecule type" value="Genomic_DNA"/>
</dbReference>
<dbReference type="RefSeq" id="WP_209357801.1">
    <property type="nucleotide sequence ID" value="NZ_CP060010.1"/>
</dbReference>
<accession>A0A975I9P2</accession>
<sequence>MATIALTAQAPFKAAGSLFSFVGTAVAAVVAWNEKRNDLRVLSSLSDAQLDDIGLSRGDF</sequence>
<keyword evidence="1" id="KW-1133">Transmembrane helix</keyword>
<evidence type="ECO:0000313" key="3">
    <source>
        <dbReference type="EMBL" id="QTN37106.1"/>
    </source>
</evidence>
<feature type="transmembrane region" description="Helical" evidence="1">
    <location>
        <begin position="12"/>
        <end position="32"/>
    </location>
</feature>
<feature type="domain" description="YjiS-like" evidence="2">
    <location>
        <begin position="26"/>
        <end position="59"/>
    </location>
</feature>
<name>A0A975I9P2_9RHOB</name>
<dbReference type="AlphaFoldDB" id="A0A975I9P2"/>
<proteinExistence type="predicted"/>
<protein>
    <submittedName>
        <fullName evidence="3">DUF1127 domain-containing protein</fullName>
    </submittedName>
</protein>
<dbReference type="InterPro" id="IPR009506">
    <property type="entry name" value="YjiS-like"/>
</dbReference>
<keyword evidence="1" id="KW-0472">Membrane</keyword>
<dbReference type="Pfam" id="PF06568">
    <property type="entry name" value="YjiS-like"/>
    <property type="match status" value="1"/>
</dbReference>
<organism evidence="3 4">
    <name type="scientific">Cognatishimia activa</name>
    <dbReference type="NCBI Taxonomy" id="1715691"/>
    <lineage>
        <taxon>Bacteria</taxon>
        <taxon>Pseudomonadati</taxon>
        <taxon>Pseudomonadota</taxon>
        <taxon>Alphaproteobacteria</taxon>
        <taxon>Rhodobacterales</taxon>
        <taxon>Paracoccaceae</taxon>
        <taxon>Cognatishimia</taxon>
    </lineage>
</organism>